<gene>
    <name evidence="10" type="ORF">F2P47_07525</name>
</gene>
<dbReference type="InterPro" id="IPR006119">
    <property type="entry name" value="Resolv_N"/>
</dbReference>
<dbReference type="SMART" id="SM00857">
    <property type="entry name" value="Resolvase"/>
    <property type="match status" value="1"/>
</dbReference>
<keyword evidence="3" id="KW-0230">DNA invertase</keyword>
<dbReference type="GO" id="GO:0015074">
    <property type="term" value="P:DNA integration"/>
    <property type="evidence" value="ECO:0007669"/>
    <property type="project" value="UniProtKB-KW"/>
</dbReference>
<evidence type="ECO:0000313" key="11">
    <source>
        <dbReference type="Proteomes" id="UP000468901"/>
    </source>
</evidence>
<evidence type="ECO:0000256" key="1">
    <source>
        <dbReference type="ARBA" id="ARBA00009913"/>
    </source>
</evidence>
<keyword evidence="4" id="KW-0238">DNA-binding</keyword>
<dbReference type="InterPro" id="IPR036162">
    <property type="entry name" value="Resolvase-like_N_sf"/>
</dbReference>
<evidence type="ECO:0000313" key="10">
    <source>
        <dbReference type="EMBL" id="KAB7740374.1"/>
    </source>
</evidence>
<evidence type="ECO:0000256" key="2">
    <source>
        <dbReference type="ARBA" id="ARBA00022908"/>
    </source>
</evidence>
<evidence type="ECO:0000259" key="9">
    <source>
        <dbReference type="PROSITE" id="PS51736"/>
    </source>
</evidence>
<evidence type="ECO:0000256" key="5">
    <source>
        <dbReference type="ARBA" id="ARBA00023172"/>
    </source>
</evidence>
<dbReference type="RefSeq" id="WP_152215740.1">
    <property type="nucleotide sequence ID" value="NZ_WESC01000006.1"/>
</dbReference>
<evidence type="ECO:0000256" key="7">
    <source>
        <dbReference type="PROSITE-ProRule" id="PRU10137"/>
    </source>
</evidence>
<organism evidence="10 11">
    <name type="scientific">Parvibaculum sedimenti</name>
    <dbReference type="NCBI Taxonomy" id="2608632"/>
    <lineage>
        <taxon>Bacteria</taxon>
        <taxon>Pseudomonadati</taxon>
        <taxon>Pseudomonadota</taxon>
        <taxon>Alphaproteobacteria</taxon>
        <taxon>Hyphomicrobiales</taxon>
        <taxon>Parvibaculaceae</taxon>
        <taxon>Parvibaculum</taxon>
    </lineage>
</organism>
<keyword evidence="2" id="KW-0229">DNA integration</keyword>
<dbReference type="Proteomes" id="UP000468901">
    <property type="component" value="Unassembled WGS sequence"/>
</dbReference>
<keyword evidence="5" id="KW-0233">DNA recombination</keyword>
<dbReference type="InterPro" id="IPR006118">
    <property type="entry name" value="Recombinase_CS"/>
</dbReference>
<evidence type="ECO:0000256" key="3">
    <source>
        <dbReference type="ARBA" id="ARBA00023100"/>
    </source>
</evidence>
<sequence>MARVGYARVSSIGQSLEVQLAKLKDCDKVFSEKRSGLDSSRPELKSCLDYLRDGDTFVISRLDRLARSTLHLHQIADGLKRKNVNMVVLDQSIDTSTPHGKLLFDVLASIAEFETGIRKERQMDGIAKAKEKMVRFGPPRKIEDAGKAEIRRKRAEGVLIKDLMAEYKLSKAHVYRILGHAPNDQDNPAVSAGGNDLSDGGRT</sequence>
<comment type="caution">
    <text evidence="10">The sequence shown here is derived from an EMBL/GenBank/DDBJ whole genome shotgun (WGS) entry which is preliminary data.</text>
</comment>
<feature type="domain" description="Resolvase/invertase-type recombinase catalytic" evidence="9">
    <location>
        <begin position="2"/>
        <end position="133"/>
    </location>
</feature>
<dbReference type="PANTHER" id="PTHR30461:SF26">
    <property type="entry name" value="RESOLVASE HOMOLOG YNEB"/>
    <property type="match status" value="1"/>
</dbReference>
<dbReference type="PROSITE" id="PS51736">
    <property type="entry name" value="RECOMBINASES_3"/>
    <property type="match status" value="1"/>
</dbReference>
<evidence type="ECO:0000256" key="8">
    <source>
        <dbReference type="SAM" id="MobiDB-lite"/>
    </source>
</evidence>
<dbReference type="InterPro" id="IPR050639">
    <property type="entry name" value="SSR_resolvase"/>
</dbReference>
<protein>
    <submittedName>
        <fullName evidence="10">Recombinase family protein</fullName>
    </submittedName>
</protein>
<reference evidence="10 11" key="1">
    <citation type="submission" date="2019-09" db="EMBL/GenBank/DDBJ databases">
        <title>Parvibaculum sedimenti sp. nov., isolated from sediment.</title>
        <authorList>
            <person name="Wang Y."/>
        </authorList>
    </citation>
    <scope>NUCLEOTIDE SEQUENCE [LARGE SCALE GENOMIC DNA]</scope>
    <source>
        <strain evidence="10 11">HXT-9</strain>
    </source>
</reference>
<dbReference type="PROSITE" id="PS00398">
    <property type="entry name" value="RECOMBINASES_2"/>
    <property type="match status" value="1"/>
</dbReference>
<dbReference type="CDD" id="cd03768">
    <property type="entry name" value="SR_ResInv"/>
    <property type="match status" value="1"/>
</dbReference>
<dbReference type="GO" id="GO:0003677">
    <property type="term" value="F:DNA binding"/>
    <property type="evidence" value="ECO:0007669"/>
    <property type="project" value="UniProtKB-KW"/>
</dbReference>
<dbReference type="Pfam" id="PF00239">
    <property type="entry name" value="Resolvase"/>
    <property type="match status" value="1"/>
</dbReference>
<evidence type="ECO:0000256" key="4">
    <source>
        <dbReference type="ARBA" id="ARBA00023125"/>
    </source>
</evidence>
<comment type="similarity">
    <text evidence="1">Belongs to the site-specific recombinase resolvase family.</text>
</comment>
<dbReference type="Gene3D" id="3.40.50.1390">
    <property type="entry name" value="Resolvase, N-terminal catalytic domain"/>
    <property type="match status" value="1"/>
</dbReference>
<evidence type="ECO:0000256" key="6">
    <source>
        <dbReference type="PIRSR" id="PIRSR606118-50"/>
    </source>
</evidence>
<name>A0A6N6VMR7_9HYPH</name>
<accession>A0A6N6VMR7</accession>
<feature type="active site" description="O-(5'-phospho-DNA)-serine intermediate" evidence="6 7">
    <location>
        <position position="10"/>
    </location>
</feature>
<dbReference type="SUPFAM" id="SSF53041">
    <property type="entry name" value="Resolvase-like"/>
    <property type="match status" value="1"/>
</dbReference>
<dbReference type="PANTHER" id="PTHR30461">
    <property type="entry name" value="DNA-INVERTASE FROM LAMBDOID PROPHAGE"/>
    <property type="match status" value="1"/>
</dbReference>
<dbReference type="PROSITE" id="PS00397">
    <property type="entry name" value="RECOMBINASES_1"/>
    <property type="match status" value="1"/>
</dbReference>
<dbReference type="GO" id="GO:0000150">
    <property type="term" value="F:DNA strand exchange activity"/>
    <property type="evidence" value="ECO:0007669"/>
    <property type="project" value="UniProtKB-KW"/>
</dbReference>
<keyword evidence="11" id="KW-1185">Reference proteome</keyword>
<dbReference type="FunFam" id="3.40.50.1390:FF:000001">
    <property type="entry name" value="DNA recombinase"/>
    <property type="match status" value="1"/>
</dbReference>
<proteinExistence type="inferred from homology"/>
<dbReference type="EMBL" id="WESC01000006">
    <property type="protein sequence ID" value="KAB7740374.1"/>
    <property type="molecule type" value="Genomic_DNA"/>
</dbReference>
<dbReference type="AlphaFoldDB" id="A0A6N6VMR7"/>
<feature type="region of interest" description="Disordered" evidence="8">
    <location>
        <begin position="180"/>
        <end position="203"/>
    </location>
</feature>